<keyword evidence="2" id="KW-0677">Repeat</keyword>
<reference evidence="7" key="4">
    <citation type="submission" date="2025-08" db="UniProtKB">
        <authorList>
            <consortium name="Ensembl"/>
        </authorList>
    </citation>
    <scope>IDENTIFICATION</scope>
</reference>
<evidence type="ECO:0000256" key="1">
    <source>
        <dbReference type="ARBA" id="ARBA00022729"/>
    </source>
</evidence>
<dbReference type="PANTHER" id="PTHR19331">
    <property type="entry name" value="SCAVENGER RECEPTOR DOMAIN-CONTAINING"/>
    <property type="match status" value="1"/>
</dbReference>
<dbReference type="Pfam" id="PF00530">
    <property type="entry name" value="SRCR"/>
    <property type="match status" value="1"/>
</dbReference>
<feature type="signal peptide" evidence="5">
    <location>
        <begin position="1"/>
        <end position="16"/>
    </location>
</feature>
<keyword evidence="1 5" id="KW-0732">Signal</keyword>
<proteinExistence type="predicted"/>
<dbReference type="InParanoid" id="A0A4W3GQV4"/>
<dbReference type="Gene3D" id="3.10.250.10">
    <property type="entry name" value="SRCR-like domain"/>
    <property type="match status" value="1"/>
</dbReference>
<feature type="domain" description="SRCR" evidence="6">
    <location>
        <begin position="11"/>
        <end position="116"/>
    </location>
</feature>
<feature type="disulfide bond" evidence="4">
    <location>
        <begin position="85"/>
        <end position="95"/>
    </location>
</feature>
<dbReference type="FunFam" id="3.10.250.10:FF:000002">
    <property type="entry name" value="Scavenger receptor cysteine-rich type 1 protein M130"/>
    <property type="match status" value="1"/>
</dbReference>
<evidence type="ECO:0000256" key="5">
    <source>
        <dbReference type="SAM" id="SignalP"/>
    </source>
</evidence>
<dbReference type="SUPFAM" id="SSF56487">
    <property type="entry name" value="SRCR-like"/>
    <property type="match status" value="1"/>
</dbReference>
<keyword evidence="8" id="KW-1185">Reference proteome</keyword>
<dbReference type="InterPro" id="IPR036772">
    <property type="entry name" value="SRCR-like_dom_sf"/>
</dbReference>
<dbReference type="Ensembl" id="ENSCMIT00000006171.1">
    <property type="protein sequence ID" value="ENSCMIP00000005971.1"/>
    <property type="gene ID" value="ENSCMIG00000003442.1"/>
</dbReference>
<sequence length="156" mass="16557">MLLVMLLADHLRLVNGGSPCAGRVEVYHDGQWGTVDGVGFGDSGWDMLDAAVVCKELGCGAALSASGDAHFGEGSGPVVTDNVQCKGSESTLRDCQSQSWSHRSWSHAYDAGLICSGKYLSLPSIFSILICSVNHSFRNSDRDCIPHDVSLSVLNP</sequence>
<dbReference type="PRINTS" id="PR00258">
    <property type="entry name" value="SPERACTRCPTR"/>
</dbReference>
<dbReference type="Proteomes" id="UP000314986">
    <property type="component" value="Unassembled WGS sequence"/>
</dbReference>
<reference evidence="8" key="1">
    <citation type="journal article" date="2006" name="Science">
        <title>Ancient noncoding elements conserved in the human genome.</title>
        <authorList>
            <person name="Venkatesh B."/>
            <person name="Kirkness E.F."/>
            <person name="Loh Y.H."/>
            <person name="Halpern A.L."/>
            <person name="Lee A.P."/>
            <person name="Johnson J."/>
            <person name="Dandona N."/>
            <person name="Viswanathan L.D."/>
            <person name="Tay A."/>
            <person name="Venter J.C."/>
            <person name="Strausberg R.L."/>
            <person name="Brenner S."/>
        </authorList>
    </citation>
    <scope>NUCLEOTIDE SEQUENCE [LARGE SCALE GENOMIC DNA]</scope>
</reference>
<dbReference type="OMA" id="LEVWHAD"/>
<dbReference type="PANTHER" id="PTHR19331:SF487">
    <property type="entry name" value="SOLUBLE SCAVENGER RECEPTOR CYSTEINE-RICH DOMAIN-CONTAINING PROTEIN SSC5D"/>
    <property type="match status" value="1"/>
</dbReference>
<accession>A0A4W3GQV4</accession>
<reference evidence="7" key="5">
    <citation type="submission" date="2025-09" db="UniProtKB">
        <authorList>
            <consortium name="Ensembl"/>
        </authorList>
    </citation>
    <scope>IDENTIFICATION</scope>
</reference>
<evidence type="ECO:0000313" key="8">
    <source>
        <dbReference type="Proteomes" id="UP000314986"/>
    </source>
</evidence>
<organism evidence="7 8">
    <name type="scientific">Callorhinchus milii</name>
    <name type="common">Ghost shark</name>
    <dbReference type="NCBI Taxonomy" id="7868"/>
    <lineage>
        <taxon>Eukaryota</taxon>
        <taxon>Metazoa</taxon>
        <taxon>Chordata</taxon>
        <taxon>Craniata</taxon>
        <taxon>Vertebrata</taxon>
        <taxon>Chondrichthyes</taxon>
        <taxon>Holocephali</taxon>
        <taxon>Chimaeriformes</taxon>
        <taxon>Callorhinchidae</taxon>
        <taxon>Callorhinchus</taxon>
    </lineage>
</organism>
<reference evidence="8" key="3">
    <citation type="journal article" date="2014" name="Nature">
        <title>Elephant shark genome provides unique insights into gnathostome evolution.</title>
        <authorList>
            <consortium name="International Elephant Shark Genome Sequencing Consortium"/>
            <person name="Venkatesh B."/>
            <person name="Lee A.P."/>
            <person name="Ravi V."/>
            <person name="Maurya A.K."/>
            <person name="Lian M.M."/>
            <person name="Swann J.B."/>
            <person name="Ohta Y."/>
            <person name="Flajnik M.F."/>
            <person name="Sutoh Y."/>
            <person name="Kasahara M."/>
            <person name="Hoon S."/>
            <person name="Gangu V."/>
            <person name="Roy S.W."/>
            <person name="Irimia M."/>
            <person name="Korzh V."/>
            <person name="Kondrychyn I."/>
            <person name="Lim Z.W."/>
            <person name="Tay B.H."/>
            <person name="Tohari S."/>
            <person name="Kong K.W."/>
            <person name="Ho S."/>
            <person name="Lorente-Galdos B."/>
            <person name="Quilez J."/>
            <person name="Marques-Bonet T."/>
            <person name="Raney B.J."/>
            <person name="Ingham P.W."/>
            <person name="Tay A."/>
            <person name="Hillier L.W."/>
            <person name="Minx P."/>
            <person name="Boehm T."/>
            <person name="Wilson R.K."/>
            <person name="Brenner S."/>
            <person name="Warren W.C."/>
        </authorList>
    </citation>
    <scope>NUCLEOTIDE SEQUENCE [LARGE SCALE GENOMIC DNA]</scope>
</reference>
<protein>
    <recommendedName>
        <fullName evidence="6">SRCR domain-containing protein</fullName>
    </recommendedName>
</protein>
<evidence type="ECO:0000256" key="3">
    <source>
        <dbReference type="ARBA" id="ARBA00023157"/>
    </source>
</evidence>
<keyword evidence="3 4" id="KW-1015">Disulfide bond</keyword>
<feature type="chain" id="PRO_5021210426" description="SRCR domain-containing protein" evidence="5">
    <location>
        <begin position="17"/>
        <end position="156"/>
    </location>
</feature>
<reference evidence="8" key="2">
    <citation type="journal article" date="2007" name="PLoS Biol.">
        <title>Survey sequencing and comparative analysis of the elephant shark (Callorhinchus milii) genome.</title>
        <authorList>
            <person name="Venkatesh B."/>
            <person name="Kirkness E.F."/>
            <person name="Loh Y.H."/>
            <person name="Halpern A.L."/>
            <person name="Lee A.P."/>
            <person name="Johnson J."/>
            <person name="Dandona N."/>
            <person name="Viswanathan L.D."/>
            <person name="Tay A."/>
            <person name="Venter J.C."/>
            <person name="Strausberg R.L."/>
            <person name="Brenner S."/>
        </authorList>
    </citation>
    <scope>NUCLEOTIDE SEQUENCE [LARGE SCALE GENOMIC DNA]</scope>
</reference>
<evidence type="ECO:0000256" key="4">
    <source>
        <dbReference type="PROSITE-ProRule" id="PRU00196"/>
    </source>
</evidence>
<dbReference type="InterPro" id="IPR001190">
    <property type="entry name" value="SRCR"/>
</dbReference>
<comment type="caution">
    <text evidence="4">Lacks conserved residue(s) required for the propagation of feature annotation.</text>
</comment>
<dbReference type="GeneTree" id="ENSGT00950000183145"/>
<dbReference type="AlphaFoldDB" id="A0A4W3GQV4"/>
<dbReference type="PROSITE" id="PS50287">
    <property type="entry name" value="SRCR_2"/>
    <property type="match status" value="1"/>
</dbReference>
<feature type="disulfide bond" evidence="4">
    <location>
        <begin position="54"/>
        <end position="115"/>
    </location>
</feature>
<evidence type="ECO:0000313" key="7">
    <source>
        <dbReference type="Ensembl" id="ENSCMIP00000005971.1"/>
    </source>
</evidence>
<evidence type="ECO:0000259" key="6">
    <source>
        <dbReference type="PROSITE" id="PS50287"/>
    </source>
</evidence>
<evidence type="ECO:0000256" key="2">
    <source>
        <dbReference type="ARBA" id="ARBA00022737"/>
    </source>
</evidence>
<name>A0A4W3GQV4_CALMI</name>
<dbReference type="GO" id="GO:0016020">
    <property type="term" value="C:membrane"/>
    <property type="evidence" value="ECO:0007669"/>
    <property type="project" value="InterPro"/>
</dbReference>
<dbReference type="SMART" id="SM00202">
    <property type="entry name" value="SR"/>
    <property type="match status" value="1"/>
</dbReference>